<accession>A0A0Q0JX91</accession>
<evidence type="ECO:0000313" key="1">
    <source>
        <dbReference type="EMBL" id="KPZ18595.1"/>
    </source>
</evidence>
<proteinExistence type="predicted"/>
<organism evidence="1 2">
    <name type="scientific">Pseudomonas amygdali pv. ulmi</name>
    <dbReference type="NCBI Taxonomy" id="251720"/>
    <lineage>
        <taxon>Bacteria</taxon>
        <taxon>Pseudomonadati</taxon>
        <taxon>Pseudomonadota</taxon>
        <taxon>Gammaproteobacteria</taxon>
        <taxon>Pseudomonadales</taxon>
        <taxon>Pseudomonadaceae</taxon>
        <taxon>Pseudomonas</taxon>
        <taxon>Pseudomonas amygdali</taxon>
    </lineage>
</organism>
<protein>
    <submittedName>
        <fullName evidence="1">Uncharacterized protein</fullName>
    </submittedName>
</protein>
<sequence length="63" mass="6842">MPSCAPDMVGHPNFLPSDQRAPPALMSNHRARLVIGHFVINVSALGLDGIRSFNLDTYIPSLL</sequence>
<comment type="caution">
    <text evidence="1">The sequence shown here is derived from an EMBL/GenBank/DDBJ whole genome shotgun (WGS) entry which is preliminary data.</text>
</comment>
<dbReference type="Proteomes" id="UP000050266">
    <property type="component" value="Unassembled WGS sequence"/>
</dbReference>
<evidence type="ECO:0000313" key="2">
    <source>
        <dbReference type="Proteomes" id="UP000050266"/>
    </source>
</evidence>
<dbReference type="EMBL" id="LJRQ01000018">
    <property type="protein sequence ID" value="KPZ18595.1"/>
    <property type="molecule type" value="Genomic_DNA"/>
</dbReference>
<dbReference type="AlphaFoldDB" id="A0A0Q0JX91"/>
<gene>
    <name evidence="1" type="ORF">ALO41_101302</name>
</gene>
<name>A0A0Q0JX91_PSEA0</name>
<reference evidence="1 2" key="1">
    <citation type="submission" date="2015-09" db="EMBL/GenBank/DDBJ databases">
        <title>Genome announcement of multiple Pseudomonas syringae strains.</title>
        <authorList>
            <person name="Thakur S."/>
            <person name="Wang P.W."/>
            <person name="Gong Y."/>
            <person name="Weir B.S."/>
            <person name="Guttman D.S."/>
        </authorList>
    </citation>
    <scope>NUCLEOTIDE SEQUENCE [LARGE SCALE GENOMIC DNA]</scope>
    <source>
        <strain evidence="1 2">ICMP3962</strain>
    </source>
</reference>